<evidence type="ECO:0000256" key="1">
    <source>
        <dbReference type="ARBA" id="ARBA00004245"/>
    </source>
</evidence>
<evidence type="ECO:0000256" key="7">
    <source>
        <dbReference type="ARBA" id="ARBA00023273"/>
    </source>
</evidence>
<evidence type="ECO:0008006" key="12">
    <source>
        <dbReference type="Google" id="ProtNLM"/>
    </source>
</evidence>
<keyword evidence="5" id="KW-0175">Coiled coil</keyword>
<dbReference type="eggNOG" id="KOG4809">
    <property type="taxonomic scope" value="Eukaryota"/>
</dbReference>
<accession>A0A151MZ41</accession>
<dbReference type="GO" id="GO:0007274">
    <property type="term" value="P:neuromuscular synaptic transmission"/>
    <property type="evidence" value="ECO:0007669"/>
    <property type="project" value="TreeGrafter"/>
</dbReference>
<evidence type="ECO:0000256" key="3">
    <source>
        <dbReference type="ARBA" id="ARBA00022553"/>
    </source>
</evidence>
<evidence type="ECO:0000256" key="4">
    <source>
        <dbReference type="ARBA" id="ARBA00023018"/>
    </source>
</evidence>
<dbReference type="Pfam" id="PF10174">
    <property type="entry name" value="Cast"/>
    <property type="match status" value="1"/>
</dbReference>
<name>A0A151MZ41_ALLMI</name>
<keyword evidence="4" id="KW-0770">Synapse</keyword>
<dbReference type="GO" id="GO:0048167">
    <property type="term" value="P:regulation of synaptic plasticity"/>
    <property type="evidence" value="ECO:0007669"/>
    <property type="project" value="TreeGrafter"/>
</dbReference>
<feature type="compositionally biased region" description="Basic residues" evidence="9">
    <location>
        <begin position="165"/>
        <end position="186"/>
    </location>
</feature>
<dbReference type="AlphaFoldDB" id="A0A151MZ41"/>
<dbReference type="GO" id="GO:0030424">
    <property type="term" value="C:axon"/>
    <property type="evidence" value="ECO:0007669"/>
    <property type="project" value="UniProtKB-SubCell"/>
</dbReference>
<feature type="compositionally biased region" description="Acidic residues" evidence="9">
    <location>
        <begin position="191"/>
        <end position="200"/>
    </location>
</feature>
<evidence type="ECO:0000313" key="11">
    <source>
        <dbReference type="Proteomes" id="UP000050525"/>
    </source>
</evidence>
<dbReference type="InterPro" id="IPR019323">
    <property type="entry name" value="ELKS/CAST"/>
</dbReference>
<comment type="caution">
    <text evidence="10">The sequence shown here is derived from an EMBL/GenBank/DDBJ whole genome shotgun (WGS) entry which is preliminary data.</text>
</comment>
<keyword evidence="6" id="KW-0206">Cytoskeleton</keyword>
<keyword evidence="2" id="KW-0963">Cytoplasm</keyword>
<dbReference type="GO" id="GO:0098882">
    <property type="term" value="F:structural constituent of presynaptic active zone"/>
    <property type="evidence" value="ECO:0007669"/>
    <property type="project" value="TreeGrafter"/>
</dbReference>
<dbReference type="Proteomes" id="UP000050525">
    <property type="component" value="Unassembled WGS sequence"/>
</dbReference>
<proteinExistence type="predicted"/>
<keyword evidence="3" id="KW-0597">Phosphoprotein</keyword>
<keyword evidence="7" id="KW-0966">Cell projection</keyword>
<organism evidence="10 11">
    <name type="scientific">Alligator mississippiensis</name>
    <name type="common">American alligator</name>
    <dbReference type="NCBI Taxonomy" id="8496"/>
    <lineage>
        <taxon>Eukaryota</taxon>
        <taxon>Metazoa</taxon>
        <taxon>Chordata</taxon>
        <taxon>Craniata</taxon>
        <taxon>Vertebrata</taxon>
        <taxon>Euteleostomi</taxon>
        <taxon>Archelosauria</taxon>
        <taxon>Archosauria</taxon>
        <taxon>Crocodylia</taxon>
        <taxon>Alligatoridae</taxon>
        <taxon>Alligatorinae</taxon>
        <taxon>Alligator</taxon>
    </lineage>
</organism>
<gene>
    <name evidence="10" type="ORF">Y1Q_0023148</name>
</gene>
<sequence>MKDQNKKVANLKHNQQLEKKKNAQLLEEVRRREDNMTDNSQHLQVEELMNALEKTRQELDSTKARLASTQQSLAEKEAHLANLRIERRKQLEEILEMKQEALLAAISEKDANIALLELSASKKKKTQEEVMALKREKDRLVHQLKQQTQNRMKLMADNYDDDHHHYHHHHHHHHHRSPGRTQHSTHRPSPDQDDEEGIWA</sequence>
<evidence type="ECO:0000256" key="8">
    <source>
        <dbReference type="ARBA" id="ARBA00034106"/>
    </source>
</evidence>
<evidence type="ECO:0000256" key="5">
    <source>
        <dbReference type="ARBA" id="ARBA00023054"/>
    </source>
</evidence>
<evidence type="ECO:0000256" key="6">
    <source>
        <dbReference type="ARBA" id="ARBA00023212"/>
    </source>
</evidence>
<feature type="region of interest" description="Disordered" evidence="9">
    <location>
        <begin position="161"/>
        <end position="200"/>
    </location>
</feature>
<reference evidence="10 11" key="1">
    <citation type="journal article" date="2012" name="Genome Biol.">
        <title>Sequencing three crocodilian genomes to illuminate the evolution of archosaurs and amniotes.</title>
        <authorList>
            <person name="St John J.A."/>
            <person name="Braun E.L."/>
            <person name="Isberg S.R."/>
            <person name="Miles L.G."/>
            <person name="Chong A.Y."/>
            <person name="Gongora J."/>
            <person name="Dalzell P."/>
            <person name="Moran C."/>
            <person name="Bed'hom B."/>
            <person name="Abzhanov A."/>
            <person name="Burgess S.C."/>
            <person name="Cooksey A.M."/>
            <person name="Castoe T.A."/>
            <person name="Crawford N.G."/>
            <person name="Densmore L.D."/>
            <person name="Drew J.C."/>
            <person name="Edwards S.V."/>
            <person name="Faircloth B.C."/>
            <person name="Fujita M.K."/>
            <person name="Greenwold M.J."/>
            <person name="Hoffmann F.G."/>
            <person name="Howard J.M."/>
            <person name="Iguchi T."/>
            <person name="Janes D.E."/>
            <person name="Khan S.Y."/>
            <person name="Kohno S."/>
            <person name="de Koning A.J."/>
            <person name="Lance S.L."/>
            <person name="McCarthy F.M."/>
            <person name="McCormack J.E."/>
            <person name="Merchant M.E."/>
            <person name="Peterson D.G."/>
            <person name="Pollock D.D."/>
            <person name="Pourmand N."/>
            <person name="Raney B.J."/>
            <person name="Roessler K.A."/>
            <person name="Sanford J.R."/>
            <person name="Sawyer R.H."/>
            <person name="Schmidt C.J."/>
            <person name="Triplett E.W."/>
            <person name="Tuberville T.D."/>
            <person name="Venegas-Anaya M."/>
            <person name="Howard J.T."/>
            <person name="Jarvis E.D."/>
            <person name="Guillette L.J.Jr."/>
            <person name="Glenn T.C."/>
            <person name="Green R.E."/>
            <person name="Ray D.A."/>
        </authorList>
    </citation>
    <scope>NUCLEOTIDE SEQUENCE [LARGE SCALE GENOMIC DNA]</scope>
    <source>
        <strain evidence="10">KSC_2009_1</strain>
    </source>
</reference>
<keyword evidence="11" id="KW-1185">Reference proteome</keyword>
<evidence type="ECO:0000256" key="9">
    <source>
        <dbReference type="SAM" id="MobiDB-lite"/>
    </source>
</evidence>
<feature type="compositionally biased region" description="Basic and acidic residues" evidence="9">
    <location>
        <begin position="15"/>
        <end position="24"/>
    </location>
</feature>
<feature type="region of interest" description="Disordered" evidence="9">
    <location>
        <begin position="1"/>
        <end position="24"/>
    </location>
</feature>
<protein>
    <recommendedName>
        <fullName evidence="12">ERC protein 2-like</fullName>
    </recommendedName>
</protein>
<dbReference type="PANTHER" id="PTHR18861:SF3">
    <property type="entry name" value="ERC PROTEIN 2"/>
    <property type="match status" value="1"/>
</dbReference>
<dbReference type="EMBL" id="AKHW03004488">
    <property type="protein sequence ID" value="KYO29780.1"/>
    <property type="molecule type" value="Genomic_DNA"/>
</dbReference>
<evidence type="ECO:0000256" key="2">
    <source>
        <dbReference type="ARBA" id="ARBA00022490"/>
    </source>
</evidence>
<dbReference type="PANTHER" id="PTHR18861">
    <property type="entry name" value="ELKS/RAB6-INTERACTING/CAST PROTEIN"/>
    <property type="match status" value="1"/>
</dbReference>
<dbReference type="STRING" id="8496.A0A151MZ41"/>
<evidence type="ECO:0000313" key="10">
    <source>
        <dbReference type="EMBL" id="KYO29780.1"/>
    </source>
</evidence>
<dbReference type="GO" id="GO:0048788">
    <property type="term" value="C:cytoskeleton of presynaptic active zone"/>
    <property type="evidence" value="ECO:0007669"/>
    <property type="project" value="TreeGrafter"/>
</dbReference>
<comment type="subcellular location">
    <subcellularLocation>
        <location evidence="1">Cytoplasm</location>
        <location evidence="1">Cytoskeleton</location>
    </subcellularLocation>
    <subcellularLocation>
        <location evidence="8">Presynapse</location>
    </subcellularLocation>
</comment>